<reference evidence="2" key="1">
    <citation type="submission" date="2015-11" db="EMBL/GenBank/DDBJ databases">
        <title>De novo transcriptome assembly of four potential Pierce s Disease insect vectors from Arizona vineyards.</title>
        <authorList>
            <person name="Tassone E.E."/>
        </authorList>
    </citation>
    <scope>NUCLEOTIDE SEQUENCE</scope>
</reference>
<protein>
    <submittedName>
        <fullName evidence="2">Uncharacterized protein</fullName>
    </submittedName>
</protein>
<evidence type="ECO:0000256" key="1">
    <source>
        <dbReference type="SAM" id="SignalP"/>
    </source>
</evidence>
<keyword evidence="1" id="KW-0732">Signal</keyword>
<evidence type="ECO:0000313" key="2">
    <source>
        <dbReference type="EMBL" id="JAS87874.1"/>
    </source>
</evidence>
<feature type="non-terminal residue" evidence="2">
    <location>
        <position position="129"/>
    </location>
</feature>
<sequence>MHWSGVLFSVDATLCIFHFLKMSLFDECEVFPSMCFSTVPNQISTFIAYVAYMTHPSISAELAKNAIKYLDRENLMEILLNVAVCKAKEVLALEREKYARLVKVGYEAFIKKITLKIEALGEMCNEVNA</sequence>
<name>A0A1B6ILT3_9HEMI</name>
<dbReference type="EMBL" id="GECU01019832">
    <property type="protein sequence ID" value="JAS87874.1"/>
    <property type="molecule type" value="Transcribed_RNA"/>
</dbReference>
<accession>A0A1B6ILT3</accession>
<feature type="chain" id="PRO_5012836812" evidence="1">
    <location>
        <begin position="16"/>
        <end position="129"/>
    </location>
</feature>
<feature type="signal peptide" evidence="1">
    <location>
        <begin position="1"/>
        <end position="15"/>
    </location>
</feature>
<organism evidence="2">
    <name type="scientific">Homalodisca liturata</name>
    <dbReference type="NCBI Taxonomy" id="320908"/>
    <lineage>
        <taxon>Eukaryota</taxon>
        <taxon>Metazoa</taxon>
        <taxon>Ecdysozoa</taxon>
        <taxon>Arthropoda</taxon>
        <taxon>Hexapoda</taxon>
        <taxon>Insecta</taxon>
        <taxon>Pterygota</taxon>
        <taxon>Neoptera</taxon>
        <taxon>Paraneoptera</taxon>
        <taxon>Hemiptera</taxon>
        <taxon>Auchenorrhyncha</taxon>
        <taxon>Membracoidea</taxon>
        <taxon>Cicadellidae</taxon>
        <taxon>Cicadellinae</taxon>
        <taxon>Proconiini</taxon>
        <taxon>Homalodisca</taxon>
    </lineage>
</organism>
<dbReference type="AlphaFoldDB" id="A0A1B6ILT3"/>
<gene>
    <name evidence="2" type="ORF">g.60</name>
</gene>
<proteinExistence type="predicted"/>